<keyword evidence="6" id="KW-1185">Reference proteome</keyword>
<evidence type="ECO:0000256" key="1">
    <source>
        <dbReference type="ARBA" id="ARBA00023125"/>
    </source>
</evidence>
<dbReference type="InterPro" id="IPR009187">
    <property type="entry name" value="Prok_Ku"/>
</dbReference>
<feature type="region of interest" description="Disordered" evidence="3">
    <location>
        <begin position="1"/>
        <end position="21"/>
    </location>
</feature>
<keyword evidence="2" id="KW-0233">DNA recombination</keyword>
<protein>
    <recommendedName>
        <fullName evidence="4">Ku domain-containing protein</fullName>
    </recommendedName>
</protein>
<feature type="compositionally biased region" description="Basic and acidic residues" evidence="3">
    <location>
        <begin position="194"/>
        <end position="209"/>
    </location>
</feature>
<dbReference type="RefSeq" id="WP_263227278.1">
    <property type="nucleotide sequence ID" value="NZ_CP106793.1"/>
</dbReference>
<evidence type="ECO:0000313" key="6">
    <source>
        <dbReference type="Proteomes" id="UP001061298"/>
    </source>
</evidence>
<evidence type="ECO:0000259" key="4">
    <source>
        <dbReference type="Pfam" id="PF02735"/>
    </source>
</evidence>
<name>A0ABY6DSU6_9ACTN</name>
<sequence length="249" mass="27679">MQHAAQHSHGQAEDGSAQQAGQQKTGIATFVMRGKQYLVALRAQEEVLVLHTLHWADEVRDPHQKLPVLPGRADAQGRELDTARQLIGSLSIDWNPKDYHDTCEEKAKELVDAKAKGKEIVSEETPPQAANVIDLMEALQRSVEQTRSSRDKAPEDQKEKKTGTRKPVRKATGKSAKKTTAKTAPSKRVRTSTRARDRGLGKRELRQLSKTELYQRASDEGIPGRSKMSHEELVGALARAGRRRKKMAA</sequence>
<feature type="region of interest" description="Disordered" evidence="3">
    <location>
        <begin position="141"/>
        <end position="231"/>
    </location>
</feature>
<dbReference type="PANTHER" id="PTHR41251">
    <property type="entry name" value="NON-HOMOLOGOUS END JOINING PROTEIN KU"/>
    <property type="match status" value="1"/>
</dbReference>
<proteinExistence type="predicted"/>
<dbReference type="PANTHER" id="PTHR41251:SF1">
    <property type="entry name" value="NON-HOMOLOGOUS END JOINING PROTEIN KU"/>
    <property type="match status" value="1"/>
</dbReference>
<feature type="domain" description="Ku" evidence="4">
    <location>
        <begin position="22"/>
        <end position="65"/>
    </location>
</feature>
<feature type="compositionally biased region" description="Basic residues" evidence="3">
    <location>
        <begin position="163"/>
        <end position="193"/>
    </location>
</feature>
<dbReference type="EMBL" id="CP106793">
    <property type="protein sequence ID" value="UXY17407.1"/>
    <property type="molecule type" value="Genomic_DNA"/>
</dbReference>
<dbReference type="Pfam" id="PF02735">
    <property type="entry name" value="Ku"/>
    <property type="match status" value="1"/>
</dbReference>
<evidence type="ECO:0000256" key="2">
    <source>
        <dbReference type="ARBA" id="ARBA00023172"/>
    </source>
</evidence>
<keyword evidence="1" id="KW-0238">DNA-binding</keyword>
<gene>
    <name evidence="5" type="ORF">N8I84_00395</name>
</gene>
<dbReference type="SUPFAM" id="SSF100939">
    <property type="entry name" value="SPOC domain-like"/>
    <property type="match status" value="1"/>
</dbReference>
<reference evidence="5" key="1">
    <citation type="submission" date="2022-10" db="EMBL/GenBank/DDBJ databases">
        <authorList>
            <person name="Mo P."/>
        </authorList>
    </citation>
    <scope>NUCLEOTIDE SEQUENCE</scope>
    <source>
        <strain evidence="5">HUAS 13-4</strain>
    </source>
</reference>
<evidence type="ECO:0000256" key="3">
    <source>
        <dbReference type="SAM" id="MobiDB-lite"/>
    </source>
</evidence>
<organism evidence="5 6">
    <name type="scientific">Streptomyces cynarae</name>
    <dbReference type="NCBI Taxonomy" id="2981134"/>
    <lineage>
        <taxon>Bacteria</taxon>
        <taxon>Bacillati</taxon>
        <taxon>Actinomycetota</taxon>
        <taxon>Actinomycetes</taxon>
        <taxon>Kitasatosporales</taxon>
        <taxon>Streptomycetaceae</taxon>
        <taxon>Streptomyces</taxon>
    </lineage>
</organism>
<feature type="compositionally biased region" description="Basic and acidic residues" evidence="3">
    <location>
        <begin position="147"/>
        <end position="162"/>
    </location>
</feature>
<evidence type="ECO:0000313" key="5">
    <source>
        <dbReference type="EMBL" id="UXY17407.1"/>
    </source>
</evidence>
<dbReference type="InterPro" id="IPR006164">
    <property type="entry name" value="DNA_bd_Ku70/Ku80"/>
</dbReference>
<dbReference type="Proteomes" id="UP001061298">
    <property type="component" value="Chromosome"/>
</dbReference>
<dbReference type="InterPro" id="IPR016194">
    <property type="entry name" value="SPOC-like_C_dom_sf"/>
</dbReference>
<accession>A0ABY6DSU6</accession>